<gene>
    <name evidence="1" type="ORF">DSO57_1016428</name>
</gene>
<dbReference type="EMBL" id="QTSX02005037">
    <property type="protein sequence ID" value="KAJ9061853.1"/>
    <property type="molecule type" value="Genomic_DNA"/>
</dbReference>
<name>A0ACC2SHN5_9FUNG</name>
<protein>
    <submittedName>
        <fullName evidence="1">Uncharacterized protein</fullName>
    </submittedName>
</protein>
<dbReference type="Proteomes" id="UP001165960">
    <property type="component" value="Unassembled WGS sequence"/>
</dbReference>
<comment type="caution">
    <text evidence="1">The sequence shown here is derived from an EMBL/GenBank/DDBJ whole genome shotgun (WGS) entry which is preliminary data.</text>
</comment>
<keyword evidence="2" id="KW-1185">Reference proteome</keyword>
<organism evidence="1 2">
    <name type="scientific">Entomophthora muscae</name>
    <dbReference type="NCBI Taxonomy" id="34485"/>
    <lineage>
        <taxon>Eukaryota</taxon>
        <taxon>Fungi</taxon>
        <taxon>Fungi incertae sedis</taxon>
        <taxon>Zoopagomycota</taxon>
        <taxon>Entomophthoromycotina</taxon>
        <taxon>Entomophthoromycetes</taxon>
        <taxon>Entomophthorales</taxon>
        <taxon>Entomophthoraceae</taxon>
        <taxon>Entomophthora</taxon>
    </lineage>
</organism>
<reference evidence="1" key="1">
    <citation type="submission" date="2022-04" db="EMBL/GenBank/DDBJ databases">
        <title>Genome of the entomopathogenic fungus Entomophthora muscae.</title>
        <authorList>
            <person name="Elya C."/>
            <person name="Lovett B.R."/>
            <person name="Lee E."/>
            <person name="Macias A.M."/>
            <person name="Hajek A.E."/>
            <person name="De Bivort B.L."/>
            <person name="Kasson M.T."/>
            <person name="De Fine Licht H.H."/>
            <person name="Stajich J.E."/>
        </authorList>
    </citation>
    <scope>NUCLEOTIDE SEQUENCE</scope>
    <source>
        <strain evidence="1">Berkeley</strain>
    </source>
</reference>
<sequence>MPASSPNLLTDHTMYINLTGVVGIIVLAAGPWSWVGKSASYLLKKAPLLWWTLPAKTPTQVTPRNGGPAAQDWVPDKYLHAVLDTCDRNCGIV</sequence>
<accession>A0ACC2SHN5</accession>
<proteinExistence type="predicted"/>
<evidence type="ECO:0000313" key="1">
    <source>
        <dbReference type="EMBL" id="KAJ9061853.1"/>
    </source>
</evidence>
<evidence type="ECO:0000313" key="2">
    <source>
        <dbReference type="Proteomes" id="UP001165960"/>
    </source>
</evidence>